<name>A0ABY4TRW3_9SPHN</name>
<gene>
    <name evidence="2" type="ORF">M9980_11335</name>
</gene>
<feature type="domain" description="VOC" evidence="1">
    <location>
        <begin position="141"/>
        <end position="256"/>
    </location>
</feature>
<dbReference type="InterPro" id="IPR037523">
    <property type="entry name" value="VOC_core"/>
</dbReference>
<dbReference type="InterPro" id="IPR029068">
    <property type="entry name" value="Glyas_Bleomycin-R_OHBP_Dase"/>
</dbReference>
<evidence type="ECO:0000313" key="3">
    <source>
        <dbReference type="Proteomes" id="UP001055580"/>
    </source>
</evidence>
<dbReference type="EMBL" id="CP098401">
    <property type="protein sequence ID" value="URW75134.1"/>
    <property type="molecule type" value="Genomic_DNA"/>
</dbReference>
<dbReference type="RefSeq" id="WP_250750834.1">
    <property type="nucleotide sequence ID" value="NZ_CP098401.1"/>
</dbReference>
<dbReference type="PANTHER" id="PTHR33993:SF14">
    <property type="entry name" value="GB|AAF24581.1"/>
    <property type="match status" value="1"/>
</dbReference>
<accession>A0ABY4TRW3</accession>
<sequence length="263" mass="27368">MTNAEGMPIWYELMSADPDASRAFYEDVIGWAVEAQPSGDMDYRMIDTGTTGLVGGLARYTEGQTPGGMTPGWRFYVGVDDVDATVAKLTAAGGSVILPAFDLPGVGRMAYVADPQGIAFYVMRGASPDSSTAWDPMAMGKCSWNELVTPDIAAAKAFYADVLGWTYPDSMPMGEMGDYWFVEAAGQTIGGAMQQGAQGQPAGWTFYFRAPDIGVAADRVTAGGGSIHAGPMEVPGGDQIIVATDPAGTVFGVVAPGVSGETA</sequence>
<dbReference type="Gene3D" id="3.10.180.10">
    <property type="entry name" value="2,3-Dihydroxybiphenyl 1,2-Dioxygenase, domain 1"/>
    <property type="match status" value="2"/>
</dbReference>
<protein>
    <submittedName>
        <fullName evidence="2">VOC family protein</fullName>
    </submittedName>
</protein>
<evidence type="ECO:0000259" key="1">
    <source>
        <dbReference type="PROSITE" id="PS51819"/>
    </source>
</evidence>
<dbReference type="InterPro" id="IPR004360">
    <property type="entry name" value="Glyas_Fos-R_dOase_dom"/>
</dbReference>
<dbReference type="InterPro" id="IPR052164">
    <property type="entry name" value="Anthracycline_SecMetBiosynth"/>
</dbReference>
<dbReference type="Pfam" id="PF00903">
    <property type="entry name" value="Glyoxalase"/>
    <property type="match status" value="2"/>
</dbReference>
<dbReference type="PROSITE" id="PS51819">
    <property type="entry name" value="VOC"/>
    <property type="match status" value="2"/>
</dbReference>
<reference evidence="2" key="1">
    <citation type="submission" date="2022-05" db="EMBL/GenBank/DDBJ databases">
        <title>Sphingomonas sp. strain RMG20 Genome sequencing and assembly.</title>
        <authorList>
            <person name="Kim I."/>
        </authorList>
    </citation>
    <scope>NUCLEOTIDE SEQUENCE</scope>
    <source>
        <strain evidence="2">RMG20</strain>
    </source>
</reference>
<feature type="domain" description="VOC" evidence="1">
    <location>
        <begin position="7"/>
        <end position="125"/>
    </location>
</feature>
<proteinExistence type="predicted"/>
<dbReference type="Proteomes" id="UP001055580">
    <property type="component" value="Chromosome"/>
</dbReference>
<evidence type="ECO:0000313" key="2">
    <source>
        <dbReference type="EMBL" id="URW75134.1"/>
    </source>
</evidence>
<keyword evidence="3" id="KW-1185">Reference proteome</keyword>
<dbReference type="PANTHER" id="PTHR33993">
    <property type="entry name" value="GLYOXALASE-RELATED"/>
    <property type="match status" value="1"/>
</dbReference>
<organism evidence="2 3">
    <name type="scientific">Sphingomonas donggukensis</name>
    <dbReference type="NCBI Taxonomy" id="2949093"/>
    <lineage>
        <taxon>Bacteria</taxon>
        <taxon>Pseudomonadati</taxon>
        <taxon>Pseudomonadota</taxon>
        <taxon>Alphaproteobacteria</taxon>
        <taxon>Sphingomonadales</taxon>
        <taxon>Sphingomonadaceae</taxon>
        <taxon>Sphingomonas</taxon>
    </lineage>
</organism>
<dbReference type="SUPFAM" id="SSF54593">
    <property type="entry name" value="Glyoxalase/Bleomycin resistance protein/Dihydroxybiphenyl dioxygenase"/>
    <property type="match status" value="2"/>
</dbReference>
<dbReference type="CDD" id="cd07247">
    <property type="entry name" value="SgaA_N_like"/>
    <property type="match status" value="2"/>
</dbReference>